<dbReference type="PROSITE" id="PS00678">
    <property type="entry name" value="WD_REPEATS_1"/>
    <property type="match status" value="1"/>
</dbReference>
<feature type="compositionally biased region" description="Basic residues" evidence="5">
    <location>
        <begin position="14"/>
        <end position="32"/>
    </location>
</feature>
<feature type="region of interest" description="Disordered" evidence="5">
    <location>
        <begin position="219"/>
        <end position="242"/>
    </location>
</feature>
<dbReference type="VEuPathDB" id="PlasmoDB:PVLDE_1405330"/>
<dbReference type="GO" id="GO:0006364">
    <property type="term" value="P:rRNA processing"/>
    <property type="evidence" value="ECO:0007669"/>
    <property type="project" value="InterPro"/>
</dbReference>
<evidence type="ECO:0000313" key="8">
    <source>
        <dbReference type="Proteomes" id="UP000515697"/>
    </source>
</evidence>
<dbReference type="EMBL" id="LR865435">
    <property type="protein sequence ID" value="CAD2114194.1"/>
    <property type="molecule type" value="Genomic_DNA"/>
</dbReference>
<dbReference type="VEuPathDB" id="PlasmoDB:PVBDA_1405480"/>
<feature type="repeat" description="WD" evidence="4">
    <location>
        <begin position="297"/>
        <end position="339"/>
    </location>
</feature>
<dbReference type="VEuPathDB" id="PlasmoDB:PVPCR_1405550"/>
<evidence type="ECO:0000256" key="1">
    <source>
        <dbReference type="ARBA" id="ARBA00022553"/>
    </source>
</evidence>
<dbReference type="Gene3D" id="2.130.10.10">
    <property type="entry name" value="YVTN repeat-like/Quinoprotein amine dehydrogenase"/>
    <property type="match status" value="1"/>
</dbReference>
<dbReference type="PANTHER" id="PTHR14091:SF0">
    <property type="entry name" value="PERIODIC TRYPTOPHAN PROTEIN 1 HOMOLOG"/>
    <property type="match status" value="1"/>
</dbReference>
<keyword evidence="3" id="KW-0677">Repeat</keyword>
<evidence type="ECO:0000259" key="6">
    <source>
        <dbReference type="Pfam" id="PF23419"/>
    </source>
</evidence>
<dbReference type="InterPro" id="IPR044285">
    <property type="entry name" value="PWP1"/>
</dbReference>
<keyword evidence="2 4" id="KW-0853">WD repeat</keyword>
<dbReference type="SUPFAM" id="SSF50978">
    <property type="entry name" value="WD40 repeat-like"/>
    <property type="match status" value="1"/>
</dbReference>
<reference evidence="7 8" key="1">
    <citation type="submission" date="2020-08" db="EMBL/GenBank/DDBJ databases">
        <authorList>
            <person name="Ramaprasad A."/>
        </authorList>
    </citation>
    <scope>NUCLEOTIDE SEQUENCE [LARGE SCALE GENOMIC DNA]</scope>
</reference>
<evidence type="ECO:0000313" key="7">
    <source>
        <dbReference type="EMBL" id="CAD2114194.1"/>
    </source>
</evidence>
<dbReference type="InterPro" id="IPR015943">
    <property type="entry name" value="WD40/YVTN_repeat-like_dom_sf"/>
</dbReference>
<gene>
    <name evidence="7" type="ORF">PVSEL_1405540</name>
</gene>
<dbReference type="InterPro" id="IPR001680">
    <property type="entry name" value="WD40_rpt"/>
</dbReference>
<feature type="compositionally biased region" description="Acidic residues" evidence="5">
    <location>
        <begin position="58"/>
        <end position="70"/>
    </location>
</feature>
<protein>
    <submittedName>
        <fullName evidence="7">Periodic tryptophan protein 1, putative</fullName>
    </submittedName>
</protein>
<evidence type="ECO:0000256" key="5">
    <source>
        <dbReference type="SAM" id="MobiDB-lite"/>
    </source>
</evidence>
<name>A0A6V7TG05_PLAVN</name>
<feature type="region of interest" description="Disordered" evidence="5">
    <location>
        <begin position="1"/>
        <end position="33"/>
    </location>
</feature>
<dbReference type="VEuPathDB" id="PlasmoDB:PVVCY_1405440"/>
<dbReference type="VEuPathDB" id="PlasmoDB:PVSEL_1405540"/>
<dbReference type="InterPro" id="IPR019775">
    <property type="entry name" value="WD40_repeat_CS"/>
</dbReference>
<dbReference type="InterPro" id="IPR036322">
    <property type="entry name" value="WD40_repeat_dom_sf"/>
</dbReference>
<dbReference type="PANTHER" id="PTHR14091">
    <property type="entry name" value="PERIODIC TRYPTOPHAN PROTEIN 1"/>
    <property type="match status" value="1"/>
</dbReference>
<proteinExistence type="predicted"/>
<evidence type="ECO:0000256" key="3">
    <source>
        <dbReference type="ARBA" id="ARBA00022737"/>
    </source>
</evidence>
<keyword evidence="1" id="KW-0597">Phosphoprotein</keyword>
<dbReference type="PROSITE" id="PS50082">
    <property type="entry name" value="WD_REPEATS_2"/>
    <property type="match status" value="2"/>
</dbReference>
<dbReference type="GO" id="GO:0005634">
    <property type="term" value="C:nucleus"/>
    <property type="evidence" value="ECO:0007669"/>
    <property type="project" value="TreeGrafter"/>
</dbReference>
<sequence length="527" mass="61093">MENEEGKTNITIDKKKKKDKKKKDKNNKKKNAKPSDIVSCIAFLSKDQKCYSKREQIYSDDESSDDSDADDISRKRKKREKKKDKYMINSIFQNEKKSKKIISEDLIISDDKKYIYEDELNIEKTDSIILNGKIYNDVGTLELHIFNYDESIFNIYDDTIIDNYPLCMDVVNSSYYKNTNLVAIGTLNKNIGLWDIHSMDSLEPVCYLGNQDNTYDDIHLNGKKKKKNAKNKKKRKVEPQAVQEVKETQELKEVQEELQNNETENDKEEAVAFEDATIGDKPSSHEKKKKKKYKNELQGHTDSVTCINISKIIPNLLCSGSKDHTIKLWDLSSLKTLHTFDFHNKKINNLNFHEKDTNLLLSTSSDKTLKIYDIRKNQVGLDIELDSTPESTIWSKANDYTIYSTDIHGYINKIDIRNAITTPNSFNNKNNIVKFKAFNTSCISLLNMECNTNLGLAGSEDGIIKAFDFSRFSENDHPPLIYTRNVKKNLFFMKDNTDWPHVVFLGCDNLYDWDLKECEEISKHFKL</sequence>
<evidence type="ECO:0000256" key="2">
    <source>
        <dbReference type="ARBA" id="ARBA00022574"/>
    </source>
</evidence>
<dbReference type="Proteomes" id="UP000515697">
    <property type="component" value="Chromosome PVSEL_14"/>
</dbReference>
<evidence type="ECO:0000256" key="4">
    <source>
        <dbReference type="PROSITE-ProRule" id="PRU00221"/>
    </source>
</evidence>
<feature type="domain" description="E3 ubiquitin-protein ligase RFWD3-like WD40" evidence="6">
    <location>
        <begin position="325"/>
        <end position="429"/>
    </location>
</feature>
<dbReference type="AlphaFoldDB" id="A0A6V7TG05"/>
<accession>A0A6V7TG05</accession>
<feature type="compositionally biased region" description="Basic residues" evidence="5">
    <location>
        <begin position="221"/>
        <end position="236"/>
    </location>
</feature>
<dbReference type="InterPro" id="IPR056527">
    <property type="entry name" value="WD40_RFWD3"/>
</dbReference>
<dbReference type="SMART" id="SM00320">
    <property type="entry name" value="WD40"/>
    <property type="match status" value="3"/>
</dbReference>
<feature type="repeat" description="WD" evidence="4">
    <location>
        <begin position="340"/>
        <end position="382"/>
    </location>
</feature>
<feature type="region of interest" description="Disordered" evidence="5">
    <location>
        <begin position="55"/>
        <end position="81"/>
    </location>
</feature>
<dbReference type="PROSITE" id="PS50294">
    <property type="entry name" value="WD_REPEATS_REGION"/>
    <property type="match status" value="1"/>
</dbReference>
<organism evidence="7 8">
    <name type="scientific">Plasmodium vinckei</name>
    <dbReference type="NCBI Taxonomy" id="5860"/>
    <lineage>
        <taxon>Eukaryota</taxon>
        <taxon>Sar</taxon>
        <taxon>Alveolata</taxon>
        <taxon>Apicomplexa</taxon>
        <taxon>Aconoidasida</taxon>
        <taxon>Haemosporida</taxon>
        <taxon>Plasmodiidae</taxon>
        <taxon>Plasmodium</taxon>
        <taxon>Plasmodium (Vinckeia)</taxon>
    </lineage>
</organism>
<dbReference type="Pfam" id="PF23419">
    <property type="entry name" value="WD40_RFWD3"/>
    <property type="match status" value="1"/>
</dbReference>